<dbReference type="Proteomes" id="UP001218218">
    <property type="component" value="Unassembled WGS sequence"/>
</dbReference>
<feature type="region of interest" description="Disordered" evidence="1">
    <location>
        <begin position="108"/>
        <end position="152"/>
    </location>
</feature>
<feature type="compositionally biased region" description="Low complexity" evidence="1">
    <location>
        <begin position="114"/>
        <end position="130"/>
    </location>
</feature>
<comment type="caution">
    <text evidence="2">The sequence shown here is derived from an EMBL/GenBank/DDBJ whole genome shotgun (WGS) entry which is preliminary data.</text>
</comment>
<organism evidence="2 3">
    <name type="scientific">Mycena albidolilacea</name>
    <dbReference type="NCBI Taxonomy" id="1033008"/>
    <lineage>
        <taxon>Eukaryota</taxon>
        <taxon>Fungi</taxon>
        <taxon>Dikarya</taxon>
        <taxon>Basidiomycota</taxon>
        <taxon>Agaricomycotina</taxon>
        <taxon>Agaricomycetes</taxon>
        <taxon>Agaricomycetidae</taxon>
        <taxon>Agaricales</taxon>
        <taxon>Marasmiineae</taxon>
        <taxon>Mycenaceae</taxon>
        <taxon>Mycena</taxon>
    </lineage>
</organism>
<sequence>MQYNSSFMDIPGSQYSESKSFFFHPPKSSSPIEIPGRHDDEPEYTSERTTSPELIFEMEPFSPLDRSTNYSSGSSTSTRTARKKSSDDRELPLLYSFPVVTRLNTDCPHPTPQSPASLSLPPISHHPPTTRAHRRTRTLQLKSPRQTPPCPAAITDPAHAIRVVPLHKITGFKPDFAAQAPPETAAGIITKAPREKALAPPPRRSATRSFSAAARPWRLDVPSDDELARSLDVDAGGAGDFTQYLLRRIDSQKPLQFQAFRAMAMSVSVR</sequence>
<proteinExistence type="predicted"/>
<feature type="compositionally biased region" description="Low complexity" evidence="1">
    <location>
        <begin position="18"/>
        <end position="31"/>
    </location>
</feature>
<feature type="compositionally biased region" description="Low complexity" evidence="1">
    <location>
        <begin position="66"/>
        <end position="79"/>
    </location>
</feature>
<dbReference type="EMBL" id="JARIHO010000002">
    <property type="protein sequence ID" value="KAJ7366539.1"/>
    <property type="molecule type" value="Genomic_DNA"/>
</dbReference>
<accession>A0AAD7ARK8</accession>
<evidence type="ECO:0000256" key="1">
    <source>
        <dbReference type="SAM" id="MobiDB-lite"/>
    </source>
</evidence>
<gene>
    <name evidence="2" type="ORF">DFH08DRAFT_169827</name>
</gene>
<feature type="region of interest" description="Disordered" evidence="1">
    <location>
        <begin position="18"/>
        <end position="88"/>
    </location>
</feature>
<dbReference type="AlphaFoldDB" id="A0AAD7ARK8"/>
<reference evidence="2" key="1">
    <citation type="submission" date="2023-03" db="EMBL/GenBank/DDBJ databases">
        <title>Massive genome expansion in bonnet fungi (Mycena s.s.) driven by repeated elements and novel gene families across ecological guilds.</title>
        <authorList>
            <consortium name="Lawrence Berkeley National Laboratory"/>
            <person name="Harder C.B."/>
            <person name="Miyauchi S."/>
            <person name="Viragh M."/>
            <person name="Kuo A."/>
            <person name="Thoen E."/>
            <person name="Andreopoulos B."/>
            <person name="Lu D."/>
            <person name="Skrede I."/>
            <person name="Drula E."/>
            <person name="Henrissat B."/>
            <person name="Morin E."/>
            <person name="Kohler A."/>
            <person name="Barry K."/>
            <person name="LaButti K."/>
            <person name="Morin E."/>
            <person name="Salamov A."/>
            <person name="Lipzen A."/>
            <person name="Mereny Z."/>
            <person name="Hegedus B."/>
            <person name="Baldrian P."/>
            <person name="Stursova M."/>
            <person name="Weitz H."/>
            <person name="Taylor A."/>
            <person name="Grigoriev I.V."/>
            <person name="Nagy L.G."/>
            <person name="Martin F."/>
            <person name="Kauserud H."/>
        </authorList>
    </citation>
    <scope>NUCLEOTIDE SEQUENCE</scope>
    <source>
        <strain evidence="2">CBHHK002</strain>
    </source>
</reference>
<name>A0AAD7ARK8_9AGAR</name>
<evidence type="ECO:0000313" key="2">
    <source>
        <dbReference type="EMBL" id="KAJ7366539.1"/>
    </source>
</evidence>
<evidence type="ECO:0000313" key="3">
    <source>
        <dbReference type="Proteomes" id="UP001218218"/>
    </source>
</evidence>
<protein>
    <submittedName>
        <fullName evidence="2">Uncharacterized protein</fullName>
    </submittedName>
</protein>
<keyword evidence="3" id="KW-1185">Reference proteome</keyword>